<dbReference type="PROSITE" id="PS51682">
    <property type="entry name" value="SAM_OMT_I"/>
    <property type="match status" value="1"/>
</dbReference>
<keyword evidence="10" id="KW-1185">Reference proteome</keyword>
<dbReference type="OrthoDB" id="186626at2759"/>
<dbReference type="FunFam" id="3.40.50.150:FF:000054">
    <property type="entry name" value="Catechol O-methyltransferase"/>
    <property type="match status" value="1"/>
</dbReference>
<evidence type="ECO:0000256" key="6">
    <source>
        <dbReference type="ARBA" id="ARBA00022939"/>
    </source>
</evidence>
<evidence type="ECO:0000256" key="2">
    <source>
        <dbReference type="ARBA" id="ARBA00022603"/>
    </source>
</evidence>
<dbReference type="AlphaFoldDB" id="A0A814AF09"/>
<evidence type="ECO:0000256" key="1">
    <source>
        <dbReference type="ARBA" id="ARBA00012880"/>
    </source>
</evidence>
<dbReference type="PANTHER" id="PTHR43836:SF2">
    <property type="entry name" value="CATECHOL O-METHYLTRANSFERASE 1-RELATED"/>
    <property type="match status" value="1"/>
</dbReference>
<dbReference type="Proteomes" id="UP000663877">
    <property type="component" value="Unassembled WGS sequence"/>
</dbReference>
<evidence type="ECO:0000256" key="4">
    <source>
        <dbReference type="ARBA" id="ARBA00022691"/>
    </source>
</evidence>
<dbReference type="SUPFAM" id="SSF53335">
    <property type="entry name" value="S-adenosyl-L-methionine-dependent methyltransferases"/>
    <property type="match status" value="1"/>
</dbReference>
<dbReference type="Gene3D" id="3.40.50.150">
    <property type="entry name" value="Vaccinia Virus protein VP39"/>
    <property type="match status" value="1"/>
</dbReference>
<comment type="caution">
    <text evidence="8">The sequence shown here is derived from an EMBL/GenBank/DDBJ whole genome shotgun (WGS) entry which is preliminary data.</text>
</comment>
<evidence type="ECO:0000313" key="11">
    <source>
        <dbReference type="Proteomes" id="UP000663877"/>
    </source>
</evidence>
<name>A0A814AF09_9BILA</name>
<dbReference type="InterPro" id="IPR029063">
    <property type="entry name" value="SAM-dependent_MTases_sf"/>
</dbReference>
<comment type="similarity">
    <text evidence="7">Belongs to the class I-like SAM-binding methyltransferase superfamily. Cation-dependent O-methyltransferase family.</text>
</comment>
<dbReference type="GO" id="GO:0006584">
    <property type="term" value="P:catecholamine metabolic process"/>
    <property type="evidence" value="ECO:0007669"/>
    <property type="project" value="UniProtKB-KW"/>
</dbReference>
<gene>
    <name evidence="8" type="ORF">BJG266_LOCUS11123</name>
    <name evidence="9" type="ORF">QVE165_LOCUS42193</name>
</gene>
<dbReference type="Proteomes" id="UP000663832">
    <property type="component" value="Unassembled WGS sequence"/>
</dbReference>
<accession>A0A814AF09</accession>
<dbReference type="GO" id="GO:0016206">
    <property type="term" value="F:catechol O-methyltransferase activity"/>
    <property type="evidence" value="ECO:0007669"/>
    <property type="project" value="UniProtKB-EC"/>
</dbReference>
<evidence type="ECO:0000256" key="3">
    <source>
        <dbReference type="ARBA" id="ARBA00022679"/>
    </source>
</evidence>
<keyword evidence="4" id="KW-0949">S-adenosyl-L-methionine</keyword>
<reference evidence="8" key="1">
    <citation type="submission" date="2021-02" db="EMBL/GenBank/DDBJ databases">
        <authorList>
            <person name="Nowell W R."/>
        </authorList>
    </citation>
    <scope>NUCLEOTIDE SEQUENCE</scope>
</reference>
<evidence type="ECO:0000313" key="10">
    <source>
        <dbReference type="Proteomes" id="UP000663832"/>
    </source>
</evidence>
<protein>
    <recommendedName>
        <fullName evidence="1">catechol O-methyltransferase</fullName>
        <ecNumber evidence="1">2.1.1.6</ecNumber>
    </recommendedName>
</protein>
<dbReference type="PANTHER" id="PTHR43836">
    <property type="entry name" value="CATECHOL O-METHYLTRANSFERASE 1-RELATED"/>
    <property type="match status" value="1"/>
</dbReference>
<dbReference type="InterPro" id="IPR002935">
    <property type="entry name" value="SAM_O-MeTrfase"/>
</dbReference>
<keyword evidence="2" id="KW-0489">Methyltransferase</keyword>
<dbReference type="EMBL" id="CAJNOM010000516">
    <property type="protein sequence ID" value="CAF1480337.1"/>
    <property type="molecule type" value="Genomic_DNA"/>
</dbReference>
<evidence type="ECO:0000313" key="8">
    <source>
        <dbReference type="EMBL" id="CAF0913324.1"/>
    </source>
</evidence>
<dbReference type="EMBL" id="CAJNOI010000040">
    <property type="protein sequence ID" value="CAF0913324.1"/>
    <property type="molecule type" value="Genomic_DNA"/>
</dbReference>
<evidence type="ECO:0000256" key="7">
    <source>
        <dbReference type="ARBA" id="ARBA00023453"/>
    </source>
</evidence>
<dbReference type="GO" id="GO:0032259">
    <property type="term" value="P:methylation"/>
    <property type="evidence" value="ECO:0007669"/>
    <property type="project" value="UniProtKB-KW"/>
</dbReference>
<sequence length="230" mass="26343">MENMQITEDFTKEKIQTMLNSRSQLQDYVLQNSKRGDIQNIIDTIDKFGWTKQWLMNIGDQKGKILDEAIQTRKPKTVLELGTFLGYSALRMISLLPKDALLISIESNTESAEIARSIFEYAGVTDRIKTIVDDTNNVIPHLNKDFNVDSFDLIFIDHFKDVYLRDFKMLEDVGLIKSGTMIVADNVICPGAPDYLEYVQNNPNYSTTLRESTLEYDDKLRDAVAISVRK</sequence>
<dbReference type="EC" id="2.1.1.6" evidence="1"/>
<evidence type="ECO:0000256" key="5">
    <source>
        <dbReference type="ARBA" id="ARBA00022867"/>
    </source>
</evidence>
<proteinExistence type="inferred from homology"/>
<keyword evidence="5" id="KW-0531">Neurotransmitter degradation</keyword>
<keyword evidence="3" id="KW-0808">Transferase</keyword>
<keyword evidence="6" id="KW-0128">Catecholamine metabolism</keyword>
<evidence type="ECO:0000313" key="9">
    <source>
        <dbReference type="EMBL" id="CAF1480337.1"/>
    </source>
</evidence>
<organism evidence="8 11">
    <name type="scientific">Adineta steineri</name>
    <dbReference type="NCBI Taxonomy" id="433720"/>
    <lineage>
        <taxon>Eukaryota</taxon>
        <taxon>Metazoa</taxon>
        <taxon>Spiralia</taxon>
        <taxon>Gnathifera</taxon>
        <taxon>Rotifera</taxon>
        <taxon>Eurotatoria</taxon>
        <taxon>Bdelloidea</taxon>
        <taxon>Adinetida</taxon>
        <taxon>Adinetidae</taxon>
        <taxon>Adineta</taxon>
    </lineage>
</organism>
<dbReference type="Pfam" id="PF01596">
    <property type="entry name" value="Methyltransf_3"/>
    <property type="match status" value="1"/>
</dbReference>